<dbReference type="AlphaFoldDB" id="A0A9D4X7U9"/>
<proteinExistence type="predicted"/>
<dbReference type="PANTHER" id="PTHR33116">
    <property type="entry name" value="REVERSE TRANSCRIPTASE ZINC-BINDING DOMAIN-CONTAINING PROTEIN-RELATED-RELATED"/>
    <property type="match status" value="1"/>
</dbReference>
<name>A0A9D4X7U9_PEA</name>
<dbReference type="Gramene" id="Psat04G0113100-T1">
    <property type="protein sequence ID" value="KAI5415976.1"/>
    <property type="gene ID" value="KIW84_041131"/>
</dbReference>
<organism evidence="1 2">
    <name type="scientific">Pisum sativum</name>
    <name type="common">Garden pea</name>
    <name type="synonym">Lathyrus oleraceus</name>
    <dbReference type="NCBI Taxonomy" id="3888"/>
    <lineage>
        <taxon>Eukaryota</taxon>
        <taxon>Viridiplantae</taxon>
        <taxon>Streptophyta</taxon>
        <taxon>Embryophyta</taxon>
        <taxon>Tracheophyta</taxon>
        <taxon>Spermatophyta</taxon>
        <taxon>Magnoliopsida</taxon>
        <taxon>eudicotyledons</taxon>
        <taxon>Gunneridae</taxon>
        <taxon>Pentapetalae</taxon>
        <taxon>rosids</taxon>
        <taxon>fabids</taxon>
        <taxon>Fabales</taxon>
        <taxon>Fabaceae</taxon>
        <taxon>Papilionoideae</taxon>
        <taxon>50 kb inversion clade</taxon>
        <taxon>NPAAA clade</taxon>
        <taxon>Hologalegina</taxon>
        <taxon>IRL clade</taxon>
        <taxon>Fabeae</taxon>
        <taxon>Lathyrus</taxon>
    </lineage>
</organism>
<sequence length="305" mass="35143">MMGKVMNTIEGQNQAAFIPGQVIHNHILLTYELMRGYSRHGVTSVTYQFNINGTYIKAMEARRGLRQGRKDLKNLTGFAEGNLPFRYLEIPLSSKRLSAQAYDSLIDKIMGKINHWSSRLLSYAGRLLLVKSVTFALTNYWMQCLSIPKSVIHKINVACCIFLWTGKTGNNRKSPVAWSTVSMPKKNGGLNIIDLDIWNTITLLKLIWNLSDKADSLWERWIHTYYVKNQNIMDIEVTTNASWIVKAILNQRGCARGRSWWGDMLHQDKFKMSKIYKELLRDVPQVPWKSLFYGNLARPRAKINL</sequence>
<evidence type="ECO:0000313" key="2">
    <source>
        <dbReference type="Proteomes" id="UP001058974"/>
    </source>
</evidence>
<dbReference type="Proteomes" id="UP001058974">
    <property type="component" value="Chromosome 4"/>
</dbReference>
<reference evidence="1 2" key="1">
    <citation type="journal article" date="2022" name="Nat. Genet.">
        <title>Improved pea reference genome and pan-genome highlight genomic features and evolutionary characteristics.</title>
        <authorList>
            <person name="Yang T."/>
            <person name="Liu R."/>
            <person name="Luo Y."/>
            <person name="Hu S."/>
            <person name="Wang D."/>
            <person name="Wang C."/>
            <person name="Pandey M.K."/>
            <person name="Ge S."/>
            <person name="Xu Q."/>
            <person name="Li N."/>
            <person name="Li G."/>
            <person name="Huang Y."/>
            <person name="Saxena R.K."/>
            <person name="Ji Y."/>
            <person name="Li M."/>
            <person name="Yan X."/>
            <person name="He Y."/>
            <person name="Liu Y."/>
            <person name="Wang X."/>
            <person name="Xiang C."/>
            <person name="Varshney R.K."/>
            <person name="Ding H."/>
            <person name="Gao S."/>
            <person name="Zong X."/>
        </authorList>
    </citation>
    <scope>NUCLEOTIDE SEQUENCE [LARGE SCALE GENOMIC DNA]</scope>
    <source>
        <strain evidence="1 2">cv. Zhongwan 6</strain>
    </source>
</reference>
<comment type="caution">
    <text evidence="1">The sequence shown here is derived from an EMBL/GenBank/DDBJ whole genome shotgun (WGS) entry which is preliminary data.</text>
</comment>
<dbReference type="PANTHER" id="PTHR33116:SF66">
    <property type="entry name" value="REVERSE TRANSCRIPTASE ZINC-BINDING DOMAIN-CONTAINING PROTEIN"/>
    <property type="match status" value="1"/>
</dbReference>
<dbReference type="EMBL" id="JAMSHJ010000004">
    <property type="protein sequence ID" value="KAI5415976.1"/>
    <property type="molecule type" value="Genomic_DNA"/>
</dbReference>
<accession>A0A9D4X7U9</accession>
<evidence type="ECO:0000313" key="1">
    <source>
        <dbReference type="EMBL" id="KAI5415976.1"/>
    </source>
</evidence>
<evidence type="ECO:0008006" key="3">
    <source>
        <dbReference type="Google" id="ProtNLM"/>
    </source>
</evidence>
<keyword evidence="2" id="KW-1185">Reference proteome</keyword>
<protein>
    <recommendedName>
        <fullName evidence="3">Reverse transcriptase</fullName>
    </recommendedName>
</protein>
<dbReference type="Gramene" id="Psat4g032000.1">
    <property type="protein sequence ID" value="Psat4g032000.1.cds"/>
    <property type="gene ID" value="Psat4g032000"/>
</dbReference>
<gene>
    <name evidence="1" type="ORF">KIW84_041131</name>
</gene>